<dbReference type="Pfam" id="PF01653">
    <property type="entry name" value="DNA_ligase_aden"/>
    <property type="match status" value="2"/>
</dbReference>
<dbReference type="InterPro" id="IPR041663">
    <property type="entry name" value="DisA/LigA_HHH"/>
</dbReference>
<dbReference type="SUPFAM" id="SSF47781">
    <property type="entry name" value="RuvA domain 2-like"/>
    <property type="match status" value="1"/>
</dbReference>
<dbReference type="SUPFAM" id="SSF56091">
    <property type="entry name" value="DNA ligase/mRNA capping enzyme, catalytic domain"/>
    <property type="match status" value="1"/>
</dbReference>
<evidence type="ECO:0000256" key="3">
    <source>
        <dbReference type="ARBA" id="ARBA00013308"/>
    </source>
</evidence>
<evidence type="ECO:0000256" key="12">
    <source>
        <dbReference type="ARBA" id="ARBA00034005"/>
    </source>
</evidence>
<dbReference type="SMART" id="SM00532">
    <property type="entry name" value="LIGANc"/>
    <property type="match status" value="1"/>
</dbReference>
<dbReference type="InterPro" id="IPR010994">
    <property type="entry name" value="RuvA_2-like"/>
</dbReference>
<evidence type="ECO:0000256" key="4">
    <source>
        <dbReference type="ARBA" id="ARBA00022598"/>
    </source>
</evidence>
<feature type="binding site" evidence="14">
    <location>
        <position position="320"/>
    </location>
    <ligand>
        <name>NAD(+)</name>
        <dbReference type="ChEBI" id="CHEBI:57540"/>
    </ligand>
</feature>
<dbReference type="InterPro" id="IPR013839">
    <property type="entry name" value="DNAligase_adenylation"/>
</dbReference>
<keyword evidence="9 14" id="KW-0460">Magnesium</keyword>
<evidence type="ECO:0000256" key="16">
    <source>
        <dbReference type="SAM" id="MobiDB-lite"/>
    </source>
</evidence>
<dbReference type="CDD" id="cd17748">
    <property type="entry name" value="BRCT_DNA_ligase_like"/>
    <property type="match status" value="1"/>
</dbReference>
<dbReference type="PANTHER" id="PTHR23389">
    <property type="entry name" value="CHROMOSOME TRANSMISSION FIDELITY FACTOR 18"/>
    <property type="match status" value="1"/>
</dbReference>
<organism evidence="18 19">
    <name type="scientific">Marinobacter psychrophilus</name>
    <dbReference type="NCBI Taxonomy" id="330734"/>
    <lineage>
        <taxon>Bacteria</taxon>
        <taxon>Pseudomonadati</taxon>
        <taxon>Pseudomonadota</taxon>
        <taxon>Gammaproteobacteria</taxon>
        <taxon>Pseudomonadales</taxon>
        <taxon>Marinobacteraceae</taxon>
        <taxon>Marinobacter</taxon>
    </lineage>
</organism>
<dbReference type="Gene3D" id="3.30.470.30">
    <property type="entry name" value="DNA ligase/mRNA capping enzyme"/>
    <property type="match status" value="1"/>
</dbReference>
<evidence type="ECO:0000313" key="19">
    <source>
        <dbReference type="Proteomes" id="UP000036406"/>
    </source>
</evidence>
<feature type="binding site" evidence="14">
    <location>
        <begin position="85"/>
        <end position="86"/>
    </location>
    <ligand>
        <name>NAD(+)</name>
        <dbReference type="ChEBI" id="CHEBI:57540"/>
    </ligand>
</feature>
<dbReference type="Pfam" id="PF14520">
    <property type="entry name" value="HHH_5"/>
    <property type="match status" value="1"/>
</dbReference>
<keyword evidence="11 14" id="KW-0234">DNA repair</keyword>
<dbReference type="AlphaFoldDB" id="A0A0H4I3Z2"/>
<feature type="binding site" evidence="14">
    <location>
        <position position="203"/>
    </location>
    <ligand>
        <name>NAD(+)</name>
        <dbReference type="ChEBI" id="CHEBI:57540"/>
    </ligand>
</feature>
<dbReference type="KEGG" id="mpq:ABA45_08230"/>
<dbReference type="NCBIfam" id="NF005932">
    <property type="entry name" value="PRK07956.1"/>
    <property type="match status" value="1"/>
</dbReference>
<dbReference type="Gene3D" id="6.20.10.30">
    <property type="match status" value="1"/>
</dbReference>
<evidence type="ECO:0000256" key="11">
    <source>
        <dbReference type="ARBA" id="ARBA00023204"/>
    </source>
</evidence>
<dbReference type="InterPro" id="IPR012340">
    <property type="entry name" value="NA-bd_OB-fold"/>
</dbReference>
<feature type="binding site" evidence="14">
    <location>
        <position position="462"/>
    </location>
    <ligand>
        <name>Zn(2+)</name>
        <dbReference type="ChEBI" id="CHEBI:29105"/>
    </ligand>
</feature>
<dbReference type="GO" id="GO:0006281">
    <property type="term" value="P:DNA repair"/>
    <property type="evidence" value="ECO:0007669"/>
    <property type="project" value="UniProtKB-KW"/>
</dbReference>
<dbReference type="Gene3D" id="1.10.287.610">
    <property type="entry name" value="Helix hairpin bin"/>
    <property type="match status" value="1"/>
</dbReference>
<dbReference type="InterPro" id="IPR033136">
    <property type="entry name" value="DNA_ligase_CS"/>
</dbReference>
<dbReference type="Proteomes" id="UP000036406">
    <property type="component" value="Chromosome"/>
</dbReference>
<dbReference type="PROSITE" id="PS01056">
    <property type="entry name" value="DNA_LIGASE_N2"/>
    <property type="match status" value="1"/>
</dbReference>
<comment type="catalytic activity">
    <reaction evidence="12 14 15">
        <text>NAD(+) + (deoxyribonucleotide)n-3'-hydroxyl + 5'-phospho-(deoxyribonucleotide)m = (deoxyribonucleotide)n+m + AMP + beta-nicotinamide D-nucleotide.</text>
        <dbReference type="EC" id="6.5.1.2"/>
    </reaction>
</comment>
<dbReference type="Pfam" id="PF00533">
    <property type="entry name" value="BRCT"/>
    <property type="match status" value="1"/>
</dbReference>
<evidence type="ECO:0000313" key="18">
    <source>
        <dbReference type="EMBL" id="AKO52415.1"/>
    </source>
</evidence>
<dbReference type="RefSeq" id="WP_048385258.1">
    <property type="nucleotide sequence ID" value="NZ_CP011494.1"/>
</dbReference>
<dbReference type="GO" id="GO:0003911">
    <property type="term" value="F:DNA ligase (NAD+) activity"/>
    <property type="evidence" value="ECO:0007669"/>
    <property type="project" value="UniProtKB-UniRule"/>
</dbReference>
<dbReference type="InterPro" id="IPR013840">
    <property type="entry name" value="DNAligase_N"/>
</dbReference>
<protein>
    <recommendedName>
        <fullName evidence="3 14">DNA ligase</fullName>
        <ecNumber evidence="2 14">6.5.1.2</ecNumber>
    </recommendedName>
    <alternativeName>
        <fullName evidence="14">Polydeoxyribonucleotide synthase [NAD(+)]</fullName>
    </alternativeName>
</protein>
<dbReference type="STRING" id="330734.ABA45_08230"/>
<dbReference type="InterPro" id="IPR001679">
    <property type="entry name" value="DNA_ligase"/>
</dbReference>
<dbReference type="CDD" id="cd00114">
    <property type="entry name" value="LIGANc"/>
    <property type="match status" value="1"/>
</dbReference>
<feature type="compositionally biased region" description="Basic and acidic residues" evidence="16">
    <location>
        <begin position="116"/>
        <end position="137"/>
    </location>
</feature>
<evidence type="ECO:0000256" key="2">
    <source>
        <dbReference type="ARBA" id="ARBA00012722"/>
    </source>
</evidence>
<feature type="binding site" evidence="14">
    <location>
        <position position="441"/>
    </location>
    <ligand>
        <name>Zn(2+)</name>
        <dbReference type="ChEBI" id="CHEBI:29105"/>
    </ligand>
</feature>
<dbReference type="InterPro" id="IPR001357">
    <property type="entry name" value="BRCT_dom"/>
</dbReference>
<dbReference type="FunFam" id="1.10.287.610:FF:000002">
    <property type="entry name" value="DNA ligase"/>
    <property type="match status" value="1"/>
</dbReference>
<evidence type="ECO:0000256" key="9">
    <source>
        <dbReference type="ARBA" id="ARBA00022842"/>
    </source>
</evidence>
<dbReference type="Pfam" id="PF03120">
    <property type="entry name" value="OB_DNA_ligase"/>
    <property type="match status" value="1"/>
</dbReference>
<dbReference type="InterPro" id="IPR018239">
    <property type="entry name" value="DNA_ligase_AS"/>
</dbReference>
<evidence type="ECO:0000256" key="10">
    <source>
        <dbReference type="ARBA" id="ARBA00023027"/>
    </source>
</evidence>
<dbReference type="InterPro" id="IPR004150">
    <property type="entry name" value="NAD_DNA_ligase_OB"/>
</dbReference>
<dbReference type="Pfam" id="PF03119">
    <property type="entry name" value="DNA_ligase_ZBD"/>
    <property type="match status" value="1"/>
</dbReference>
<name>A0A0H4I3Z2_9GAMM</name>
<dbReference type="EC" id="6.5.1.2" evidence="2 14"/>
<evidence type="ECO:0000256" key="5">
    <source>
        <dbReference type="ARBA" id="ARBA00022705"/>
    </source>
</evidence>
<keyword evidence="8 14" id="KW-0862">Zinc</keyword>
<dbReference type="InterPro" id="IPR036420">
    <property type="entry name" value="BRCT_dom_sf"/>
</dbReference>
<feature type="active site" description="N6-AMP-lysine intermediate" evidence="14">
    <location>
        <position position="145"/>
    </location>
</feature>
<accession>A0A0H4I3Z2</accession>
<keyword evidence="10 14" id="KW-0520">NAD</keyword>
<evidence type="ECO:0000259" key="17">
    <source>
        <dbReference type="PROSITE" id="PS50172"/>
    </source>
</evidence>
<dbReference type="SUPFAM" id="SSF50249">
    <property type="entry name" value="Nucleic acid-binding proteins"/>
    <property type="match status" value="1"/>
</dbReference>
<evidence type="ECO:0000256" key="1">
    <source>
        <dbReference type="ARBA" id="ARBA00004067"/>
    </source>
</evidence>
<dbReference type="Gene3D" id="2.40.50.140">
    <property type="entry name" value="Nucleic acid-binding proteins"/>
    <property type="match status" value="1"/>
</dbReference>
<feature type="region of interest" description="Disordered" evidence="16">
    <location>
        <begin position="106"/>
        <end position="137"/>
    </location>
</feature>
<dbReference type="GO" id="GO:0046872">
    <property type="term" value="F:metal ion binding"/>
    <property type="evidence" value="ECO:0007669"/>
    <property type="project" value="UniProtKB-KW"/>
</dbReference>
<evidence type="ECO:0000256" key="14">
    <source>
        <dbReference type="HAMAP-Rule" id="MF_01588"/>
    </source>
</evidence>
<keyword evidence="14" id="KW-0464">Manganese</keyword>
<dbReference type="SMART" id="SM00292">
    <property type="entry name" value="BRCT"/>
    <property type="match status" value="1"/>
</dbReference>
<reference evidence="18 19" key="1">
    <citation type="submission" date="2015-05" db="EMBL/GenBank/DDBJ databases">
        <title>Complete genome of Marinobacter psychrophilus strain 20041T isolated from sea-ice of the Canadian Basin.</title>
        <authorList>
            <person name="Song L."/>
            <person name="Ren L."/>
            <person name="Yu Y."/>
            <person name="Wang X."/>
        </authorList>
    </citation>
    <scope>NUCLEOTIDE SEQUENCE [LARGE SCALE GENOMIC DNA]</scope>
    <source>
        <strain evidence="18 19">20041</strain>
    </source>
</reference>
<feature type="binding site" evidence="14">
    <location>
        <position position="166"/>
    </location>
    <ligand>
        <name>NAD(+)</name>
        <dbReference type="ChEBI" id="CHEBI:57540"/>
    </ligand>
</feature>
<feature type="binding site" evidence="14">
    <location>
        <position position="344"/>
    </location>
    <ligand>
        <name>NAD(+)</name>
        <dbReference type="ChEBI" id="CHEBI:57540"/>
    </ligand>
</feature>
<proteinExistence type="inferred from homology"/>
<comment type="function">
    <text evidence="1 14">DNA ligase that catalyzes the formation of phosphodiester linkages between 5'-phosphoryl and 3'-hydroxyl groups in double-stranded DNA using NAD as a coenzyme and as the energy source for the reaction. It is essential for DNA replication and repair of damaged DNA.</text>
</comment>
<feature type="binding site" evidence="14">
    <location>
        <begin position="36"/>
        <end position="40"/>
    </location>
    <ligand>
        <name>NAD(+)</name>
        <dbReference type="ChEBI" id="CHEBI:57540"/>
    </ligand>
</feature>
<keyword evidence="19" id="KW-1185">Reference proteome</keyword>
<dbReference type="PROSITE" id="PS01055">
    <property type="entry name" value="DNA_LIGASE_N1"/>
    <property type="match status" value="1"/>
</dbReference>
<dbReference type="Pfam" id="PF12826">
    <property type="entry name" value="HHH_2"/>
    <property type="match status" value="1"/>
</dbReference>
<dbReference type="PROSITE" id="PS50172">
    <property type="entry name" value="BRCT"/>
    <property type="match status" value="1"/>
</dbReference>
<dbReference type="PANTHER" id="PTHR23389:SF9">
    <property type="entry name" value="DNA LIGASE"/>
    <property type="match status" value="1"/>
</dbReference>
<keyword evidence="5 14" id="KW-0235">DNA replication</keyword>
<feature type="binding site" evidence="14">
    <location>
        <position position="438"/>
    </location>
    <ligand>
        <name>Zn(2+)</name>
        <dbReference type="ChEBI" id="CHEBI:29105"/>
    </ligand>
</feature>
<evidence type="ECO:0000256" key="6">
    <source>
        <dbReference type="ARBA" id="ARBA00022723"/>
    </source>
</evidence>
<dbReference type="GO" id="GO:0005829">
    <property type="term" value="C:cytosol"/>
    <property type="evidence" value="ECO:0007669"/>
    <property type="project" value="TreeGrafter"/>
</dbReference>
<evidence type="ECO:0000256" key="13">
    <source>
        <dbReference type="ARBA" id="ARBA00060881"/>
    </source>
</evidence>
<dbReference type="FunFam" id="1.10.150.20:FF:000007">
    <property type="entry name" value="DNA ligase"/>
    <property type="match status" value="1"/>
</dbReference>
<dbReference type="InterPro" id="IPR004149">
    <property type="entry name" value="Znf_DNAligase_C4"/>
</dbReference>
<feature type="domain" description="BRCT" evidence="17">
    <location>
        <begin position="620"/>
        <end position="697"/>
    </location>
</feature>
<dbReference type="FunFam" id="2.40.50.140:FF:000012">
    <property type="entry name" value="DNA ligase"/>
    <property type="match status" value="1"/>
</dbReference>
<comment type="similarity">
    <text evidence="13 14">Belongs to the NAD-dependent DNA ligase family. LigA subfamily.</text>
</comment>
<dbReference type="PATRIC" id="fig|330734.3.peg.1730"/>
<dbReference type="FunFam" id="1.10.150.20:FF:000006">
    <property type="entry name" value="DNA ligase"/>
    <property type="match status" value="1"/>
</dbReference>
<feature type="binding site" evidence="14">
    <location>
        <position position="143"/>
    </location>
    <ligand>
        <name>NAD(+)</name>
        <dbReference type="ChEBI" id="CHEBI:57540"/>
    </ligand>
</feature>
<dbReference type="SUPFAM" id="SSF52113">
    <property type="entry name" value="BRCT domain"/>
    <property type="match status" value="1"/>
</dbReference>
<keyword evidence="7 14" id="KW-0227">DNA damage</keyword>
<keyword evidence="6 14" id="KW-0479">Metal-binding</keyword>
<gene>
    <name evidence="14 18" type="primary">ligA</name>
    <name evidence="18" type="ORF">ABA45_08230</name>
</gene>
<dbReference type="GO" id="GO:0006260">
    <property type="term" value="P:DNA replication"/>
    <property type="evidence" value="ECO:0007669"/>
    <property type="project" value="UniProtKB-KW"/>
</dbReference>
<dbReference type="HAMAP" id="MF_01588">
    <property type="entry name" value="DNA_ligase_A"/>
    <property type="match status" value="1"/>
</dbReference>
<evidence type="ECO:0000256" key="15">
    <source>
        <dbReference type="RuleBase" id="RU000618"/>
    </source>
</evidence>
<comment type="caution">
    <text evidence="14">Lacks conserved residue(s) required for the propagation of feature annotation.</text>
</comment>
<sequence>MSSVSTSVRDRVEQLRTTITDHNHHYYVLDDPQVPDAEYDRLFRELQAREAEYPELATTTSPTQRVGSAVETNFAQVIHRIPMLSLDNAFSADELRDFDRRVRERLNRGKTAGESSTKEHSTEDHSTEGEGSKEERTIEYVCEPKLDGLAVSLHYQNGELVRAATRGDGYTGEDITANIRTIASVPLTLRGGDFPQTVEVRGEVYMPRAGFDRLNQRLGGRGEKTFVNPRNAAAGSLRQKKSSVTARRPLEMCAYSVAVSDESALPPTHWKGLQQVSEWGFRINPEMSLANGADQCLEAYEALMAKRDRLPYEIDGIVFKVNRLDLQQQLGFVSRAPRWAIAQKFPAEEELTVVESVEFQVGRTGAITPVARLKPVFVGGATVSNATLHNMDEVRRLDLHIGDTVFIRRAGDVIPKVVKVVQDKRPADAGVIELPAQCPACGSDVVQIEGEVIARCSGGLFCPAQRKEAIRHYASRKALDIEGLGDKWVDILVDSEKVETIADLYRLRKADLIGLERMGDKSASNLIAAIDASRQPLLWRFLYALGIREVGEATAKGLAGYFGSLEAIAEADGNALQAVSDVGPIVAGHLRSFFEQPHNQEILQSLKQAGVIWQTQEITAASMPLHGQTWVLTGTMEQMTRDQAKQKLEGLGAKVAGSVSKKTSCVVAGEAAGSKLTKAQQLGVEVLSEQGLLDLLRGHDVEV</sequence>
<dbReference type="EMBL" id="CP011494">
    <property type="protein sequence ID" value="AKO52415.1"/>
    <property type="molecule type" value="Genomic_DNA"/>
</dbReference>
<evidence type="ECO:0000256" key="7">
    <source>
        <dbReference type="ARBA" id="ARBA00022763"/>
    </source>
</evidence>
<dbReference type="Gene3D" id="3.40.50.10190">
    <property type="entry name" value="BRCT domain"/>
    <property type="match status" value="1"/>
</dbReference>
<evidence type="ECO:0000256" key="8">
    <source>
        <dbReference type="ARBA" id="ARBA00022833"/>
    </source>
</evidence>
<dbReference type="FunFam" id="3.30.470.30:FF:000001">
    <property type="entry name" value="DNA ligase"/>
    <property type="match status" value="1"/>
</dbReference>
<dbReference type="NCBIfam" id="TIGR00575">
    <property type="entry name" value="dnlj"/>
    <property type="match status" value="1"/>
</dbReference>
<dbReference type="PIRSF" id="PIRSF001604">
    <property type="entry name" value="LigA"/>
    <property type="match status" value="1"/>
</dbReference>
<dbReference type="Gene3D" id="1.10.150.20">
    <property type="entry name" value="5' to 3' exonuclease, C-terminal subdomain"/>
    <property type="match status" value="2"/>
</dbReference>
<keyword evidence="4 14" id="KW-0436">Ligase</keyword>
<comment type="cofactor">
    <cofactor evidence="14">
        <name>Mg(2+)</name>
        <dbReference type="ChEBI" id="CHEBI:18420"/>
    </cofactor>
    <cofactor evidence="14">
        <name>Mn(2+)</name>
        <dbReference type="ChEBI" id="CHEBI:29035"/>
    </cofactor>
</comment>